<feature type="non-terminal residue" evidence="1">
    <location>
        <position position="1"/>
    </location>
</feature>
<reference evidence="1" key="1">
    <citation type="journal article" date="2020" name="Stud. Mycol.">
        <title>101 Dothideomycetes genomes: a test case for predicting lifestyles and emergence of pathogens.</title>
        <authorList>
            <person name="Haridas S."/>
            <person name="Albert R."/>
            <person name="Binder M."/>
            <person name="Bloem J."/>
            <person name="Labutti K."/>
            <person name="Salamov A."/>
            <person name="Andreopoulos B."/>
            <person name="Baker S."/>
            <person name="Barry K."/>
            <person name="Bills G."/>
            <person name="Bluhm B."/>
            <person name="Cannon C."/>
            <person name="Castanera R."/>
            <person name="Culley D."/>
            <person name="Daum C."/>
            <person name="Ezra D."/>
            <person name="Gonzalez J."/>
            <person name="Henrissat B."/>
            <person name="Kuo A."/>
            <person name="Liang C."/>
            <person name="Lipzen A."/>
            <person name="Lutzoni F."/>
            <person name="Magnuson J."/>
            <person name="Mondo S."/>
            <person name="Nolan M."/>
            <person name="Ohm R."/>
            <person name="Pangilinan J."/>
            <person name="Park H.-J."/>
            <person name="Ramirez L."/>
            <person name="Alfaro M."/>
            <person name="Sun H."/>
            <person name="Tritt A."/>
            <person name="Yoshinaga Y."/>
            <person name="Zwiers L.-H."/>
            <person name="Turgeon B."/>
            <person name="Goodwin S."/>
            <person name="Spatafora J."/>
            <person name="Crous P."/>
            <person name="Grigoriev I."/>
        </authorList>
    </citation>
    <scope>NUCLEOTIDE SEQUENCE</scope>
    <source>
        <strain evidence="1">CBS 122681</strain>
    </source>
</reference>
<accession>A0A6A6SQ35</accession>
<dbReference type="AlphaFoldDB" id="A0A6A6SQ35"/>
<evidence type="ECO:0000313" key="1">
    <source>
        <dbReference type="EMBL" id="KAF2649955.1"/>
    </source>
</evidence>
<organism evidence="1 2">
    <name type="scientific">Lophiostoma macrostomum CBS 122681</name>
    <dbReference type="NCBI Taxonomy" id="1314788"/>
    <lineage>
        <taxon>Eukaryota</taxon>
        <taxon>Fungi</taxon>
        <taxon>Dikarya</taxon>
        <taxon>Ascomycota</taxon>
        <taxon>Pezizomycotina</taxon>
        <taxon>Dothideomycetes</taxon>
        <taxon>Pleosporomycetidae</taxon>
        <taxon>Pleosporales</taxon>
        <taxon>Lophiostomataceae</taxon>
        <taxon>Lophiostoma</taxon>
    </lineage>
</organism>
<evidence type="ECO:0000313" key="2">
    <source>
        <dbReference type="Proteomes" id="UP000799324"/>
    </source>
</evidence>
<dbReference type="EMBL" id="MU004472">
    <property type="protein sequence ID" value="KAF2649955.1"/>
    <property type="molecule type" value="Genomic_DNA"/>
</dbReference>
<dbReference type="OrthoDB" id="3878372at2759"/>
<proteinExistence type="predicted"/>
<keyword evidence="2" id="KW-1185">Reference proteome</keyword>
<name>A0A6A6SQ35_9PLEO</name>
<sequence>QLIIISQNLTLRFFENSEYNTCSYSNSSDVLTFTTFSIPLLSHCFDFSDLFGGNATQGFVNQTGNLDSKIHLAYEPGIHWQLENMNKYDPTKNYSKILYRQHNYSSSEDSEPGRYADRKVNLYGGENCTELSPNKTTGLYPWFGLSCWSEDEGSCGTIPYDIASFAVQPGPEDSDKDGTCMVFAEEGAATSSYRSRQAISGALVSTAVAIWLAM</sequence>
<dbReference type="Proteomes" id="UP000799324">
    <property type="component" value="Unassembled WGS sequence"/>
</dbReference>
<gene>
    <name evidence="1" type="ORF">K491DRAFT_609738</name>
</gene>
<protein>
    <submittedName>
        <fullName evidence="1">Uncharacterized protein</fullName>
    </submittedName>
</protein>